<organism evidence="1 2">
    <name type="scientific">Methanobrevibacter arboriphilus</name>
    <dbReference type="NCBI Taxonomy" id="39441"/>
    <lineage>
        <taxon>Archaea</taxon>
        <taxon>Methanobacteriati</taxon>
        <taxon>Methanobacteriota</taxon>
        <taxon>Methanomada group</taxon>
        <taxon>Methanobacteria</taxon>
        <taxon>Methanobacteriales</taxon>
        <taxon>Methanobacteriaceae</taxon>
        <taxon>Methanobrevibacter</taxon>
    </lineage>
</organism>
<name>A0ACA8R3W0_METAZ</name>
<dbReference type="EMBL" id="AP019779">
    <property type="protein sequence ID" value="BBL61598.1"/>
    <property type="molecule type" value="Genomic_DNA"/>
</dbReference>
<evidence type="ECO:0000313" key="2">
    <source>
        <dbReference type="Proteomes" id="UP000825015"/>
    </source>
</evidence>
<evidence type="ECO:0000313" key="1">
    <source>
        <dbReference type="EMBL" id="BBL61598.1"/>
    </source>
</evidence>
<protein>
    <submittedName>
        <fullName evidence="1">Flagellar motor protein MotA</fullName>
    </submittedName>
</protein>
<accession>A0ACA8R3W0</accession>
<keyword evidence="2" id="KW-1185">Reference proteome</keyword>
<reference evidence="1" key="1">
    <citation type="submission" date="2019-06" db="EMBL/GenBank/DDBJ databases">
        <title>Complete genome sequence of Methanobrevibacter arboriphilus strain SA.</title>
        <authorList>
            <person name="Asakawa S."/>
        </authorList>
    </citation>
    <scope>NUCLEOTIDE SEQUENCE</scope>
    <source>
        <strain evidence="1">SA</strain>
    </source>
</reference>
<keyword evidence="1" id="KW-0969">Cilium</keyword>
<sequence>MVVSIPGSDILTSGLNVISQSLLIPVIVILLIFVFYAVITLGGLISEYTSRKKITANTIKDLIYEISDSENPEEVKKVINDSIIPKSQKKILTELASSENLKNKSRLALANKYIESEENHIDKIVEKTDIVTRIGPTLGLMGTLIPMGPGLAALGSGDVTALSQAIIVAFDTTVVGIGAGAVAYLVSKIRRRWYDDYLSNLEALSDAILEYMESSN</sequence>
<gene>
    <name evidence="1" type="ORF">MarbSA_06380</name>
</gene>
<proteinExistence type="predicted"/>
<keyword evidence="1" id="KW-0966">Cell projection</keyword>
<dbReference type="Proteomes" id="UP000825015">
    <property type="component" value="Chromosome"/>
</dbReference>
<keyword evidence="1" id="KW-0282">Flagellum</keyword>